<dbReference type="Pfam" id="PF02481">
    <property type="entry name" value="DNA_processg_A"/>
    <property type="match status" value="1"/>
</dbReference>
<dbReference type="NCBIfam" id="TIGR00732">
    <property type="entry name" value="dprA"/>
    <property type="match status" value="1"/>
</dbReference>
<proteinExistence type="inferred from homology"/>
<keyword evidence="5" id="KW-1185">Reference proteome</keyword>
<organism evidence="4 5">
    <name type="scientific">Methylorubrum salsuginis</name>
    <dbReference type="NCBI Taxonomy" id="414703"/>
    <lineage>
        <taxon>Bacteria</taxon>
        <taxon>Pseudomonadati</taxon>
        <taxon>Pseudomonadota</taxon>
        <taxon>Alphaproteobacteria</taxon>
        <taxon>Hyphomicrobiales</taxon>
        <taxon>Methylobacteriaceae</taxon>
        <taxon>Methylorubrum</taxon>
    </lineage>
</organism>
<feature type="domain" description="Smf/DprA SLOG" evidence="2">
    <location>
        <begin position="75"/>
        <end position="280"/>
    </location>
</feature>
<dbReference type="RefSeq" id="WP_091945460.1">
    <property type="nucleotide sequence ID" value="NZ_FOSV01000007.1"/>
</dbReference>
<dbReference type="Proteomes" id="UP000198804">
    <property type="component" value="Unassembled WGS sequence"/>
</dbReference>
<dbReference type="OrthoDB" id="9785707at2"/>
<dbReference type="Pfam" id="PF21102">
    <property type="entry name" value="DprA_N"/>
    <property type="match status" value="1"/>
</dbReference>
<name>A0A1I4E9V5_9HYPH</name>
<comment type="similarity">
    <text evidence="1">Belongs to the DprA/Smf family.</text>
</comment>
<accession>A0A1I4E9V5</accession>
<dbReference type="InterPro" id="IPR057666">
    <property type="entry name" value="DrpA_SLOG"/>
</dbReference>
<dbReference type="STRING" id="414703.SAMN04488125_107104"/>
<dbReference type="InterPro" id="IPR003488">
    <property type="entry name" value="DprA"/>
</dbReference>
<dbReference type="EMBL" id="FOSV01000007">
    <property type="protein sequence ID" value="SFL00971.1"/>
    <property type="molecule type" value="Genomic_DNA"/>
</dbReference>
<dbReference type="PANTHER" id="PTHR43022">
    <property type="entry name" value="PROTEIN SMF"/>
    <property type="match status" value="1"/>
</dbReference>
<dbReference type="Pfam" id="PF17782">
    <property type="entry name" value="WHD_DprA"/>
    <property type="match status" value="1"/>
</dbReference>
<reference evidence="5" key="1">
    <citation type="submission" date="2016-10" db="EMBL/GenBank/DDBJ databases">
        <authorList>
            <person name="Varghese N."/>
            <person name="Submissions S."/>
        </authorList>
    </citation>
    <scope>NUCLEOTIDE SEQUENCE [LARGE SCALE GENOMIC DNA]</scope>
    <source>
        <strain evidence="5">CGMCC 1.6474</strain>
    </source>
</reference>
<feature type="domain" description="DprA winged helix" evidence="3">
    <location>
        <begin position="335"/>
        <end position="389"/>
    </location>
</feature>
<dbReference type="InterPro" id="IPR041614">
    <property type="entry name" value="DprA_WH"/>
</dbReference>
<protein>
    <submittedName>
        <fullName evidence="4">DNA processing protein</fullName>
    </submittedName>
</protein>
<sequence length="399" mass="41669">MQLTDAQRFDWLRLIRTERVGPRTFRGLINRFGSAAAALDALPDLTQRTGKPIVPASKAQIERELAAAARLGVRYLAMGEAEYPKSLHATDTAPPLIALRGEAGALLKPSVALVGSRNASTAGLAFTERLATGLAEAGLVVVSGLARGIDARAHRASLKGGTVAVIAGGHDKIYPDSHKGLVDDILEAGGALVAEMPMGWVPRGRDFPRRNRIISGLSLGTVVVEAARRSGSLITARFALEQGREVFAVPGSPLDPRAEGTNDLIRQGATLVAEVEHVLTVIEPLISGGGSIPDGVAERAEAEAPDYWDEIDLDGGGPRPVVAALHEEPAPFLEAPVAESGDAGARLLAALSPAPVGTDALARATGLPVRVVHSLLLELELDGRIERHGSGTVSLLSRA</sequence>
<gene>
    <name evidence="4" type="ORF">SAMN04488125_107104</name>
</gene>
<dbReference type="InterPro" id="IPR036388">
    <property type="entry name" value="WH-like_DNA-bd_sf"/>
</dbReference>
<dbReference type="Gene3D" id="1.10.10.10">
    <property type="entry name" value="Winged helix-like DNA-binding domain superfamily/Winged helix DNA-binding domain"/>
    <property type="match status" value="1"/>
</dbReference>
<dbReference type="AlphaFoldDB" id="A0A1I4E9V5"/>
<evidence type="ECO:0000313" key="4">
    <source>
        <dbReference type="EMBL" id="SFL00971.1"/>
    </source>
</evidence>
<dbReference type="SUPFAM" id="SSF102405">
    <property type="entry name" value="MCP/YpsA-like"/>
    <property type="match status" value="1"/>
</dbReference>
<dbReference type="GO" id="GO:0009294">
    <property type="term" value="P:DNA-mediated transformation"/>
    <property type="evidence" value="ECO:0007669"/>
    <property type="project" value="InterPro"/>
</dbReference>
<dbReference type="Gene3D" id="3.40.50.450">
    <property type="match status" value="1"/>
</dbReference>
<evidence type="ECO:0000259" key="3">
    <source>
        <dbReference type="Pfam" id="PF17782"/>
    </source>
</evidence>
<evidence type="ECO:0000313" key="5">
    <source>
        <dbReference type="Proteomes" id="UP000198804"/>
    </source>
</evidence>
<evidence type="ECO:0000256" key="1">
    <source>
        <dbReference type="ARBA" id="ARBA00006525"/>
    </source>
</evidence>
<evidence type="ECO:0000259" key="2">
    <source>
        <dbReference type="Pfam" id="PF02481"/>
    </source>
</evidence>
<dbReference type="PANTHER" id="PTHR43022:SF1">
    <property type="entry name" value="PROTEIN SMF"/>
    <property type="match status" value="1"/>
</dbReference>